<organism evidence="1 2">
    <name type="scientific">Panagrolaimus sp. PS1159</name>
    <dbReference type="NCBI Taxonomy" id="55785"/>
    <lineage>
        <taxon>Eukaryota</taxon>
        <taxon>Metazoa</taxon>
        <taxon>Ecdysozoa</taxon>
        <taxon>Nematoda</taxon>
        <taxon>Chromadorea</taxon>
        <taxon>Rhabditida</taxon>
        <taxon>Tylenchina</taxon>
        <taxon>Panagrolaimomorpha</taxon>
        <taxon>Panagrolaimoidea</taxon>
        <taxon>Panagrolaimidae</taxon>
        <taxon>Panagrolaimus</taxon>
    </lineage>
</organism>
<proteinExistence type="predicted"/>
<sequence>MKNLFVVIFILGIFSFAQAECSEEDSKIINECFNKFENLTNITDFDDGLKLGIGSKFCEFFHELQKCLRNGPECFFDADLNDMVKIFATKKEYKCLATLKMADLEKDCVQPNDCKSIKEFPACMNKILIKKCKNKKAAKILSDGTKYALEKMLPSC</sequence>
<reference evidence="2" key="1">
    <citation type="submission" date="2022-11" db="UniProtKB">
        <authorList>
            <consortium name="WormBaseParasite"/>
        </authorList>
    </citation>
    <scope>IDENTIFICATION</scope>
</reference>
<name>A0AC35G597_9BILA</name>
<dbReference type="Proteomes" id="UP000887580">
    <property type="component" value="Unplaced"/>
</dbReference>
<accession>A0AC35G597</accession>
<dbReference type="WBParaSite" id="PS1159_v2.g24190.t1">
    <property type="protein sequence ID" value="PS1159_v2.g24190.t1"/>
    <property type="gene ID" value="PS1159_v2.g24190"/>
</dbReference>
<evidence type="ECO:0000313" key="2">
    <source>
        <dbReference type="WBParaSite" id="PS1159_v2.g24190.t1"/>
    </source>
</evidence>
<evidence type="ECO:0000313" key="1">
    <source>
        <dbReference type="Proteomes" id="UP000887580"/>
    </source>
</evidence>
<protein>
    <submittedName>
        <fullName evidence="2">Uncharacterized protein</fullName>
    </submittedName>
</protein>